<sequence>MHDILKSFILSLVEGVTEFLPISSTGHLILVNKWVQFSGSFSNSFNVIIQFGAILSVIVLYWHKLYPFSAKKSGLERKASFDIWKKVIVGFIPAMVLGFLFGDFIEEKLFNPTTVAIMLIIGGIAILLLEKRSDSFKINSFDELTYKNAFIIGTIQCLAMIPGTSRSASTIIGGMLRGTSREIAAEYSFFLAIPTMAGATAYSLLKNGLSISSGEWTTLLSGIFFSFLIAMAVISFFMNYIKKHDFKIFAYYRIVLGILVLLLF</sequence>
<dbReference type="NCBIfam" id="NF001390">
    <property type="entry name" value="PRK00281.1-4"/>
    <property type="match status" value="1"/>
</dbReference>
<keyword evidence="19" id="KW-1185">Reference proteome</keyword>
<dbReference type="OrthoDB" id="9808289at2"/>
<dbReference type="eggNOG" id="COG1968">
    <property type="taxonomic scope" value="Bacteria"/>
</dbReference>
<dbReference type="GO" id="GO:0071555">
    <property type="term" value="P:cell wall organization"/>
    <property type="evidence" value="ECO:0007669"/>
    <property type="project" value="UniProtKB-KW"/>
</dbReference>
<evidence type="ECO:0000256" key="10">
    <source>
        <dbReference type="ARBA" id="ARBA00022989"/>
    </source>
</evidence>
<evidence type="ECO:0000256" key="7">
    <source>
        <dbReference type="ARBA" id="ARBA00022801"/>
    </source>
</evidence>
<keyword evidence="12 17" id="KW-0046">Antibiotic resistance</keyword>
<keyword evidence="5 17" id="KW-1003">Cell membrane</keyword>
<keyword evidence="11 17" id="KW-0472">Membrane</keyword>
<feature type="transmembrane region" description="Helical" evidence="17">
    <location>
        <begin position="110"/>
        <end position="129"/>
    </location>
</feature>
<keyword evidence="6 17" id="KW-0812">Transmembrane</keyword>
<reference evidence="18 19" key="1">
    <citation type="journal article" date="2014" name="Genome Announc.">
        <title>Complete Genome Sequence of Amino Acid-Utilizing Eubacterium acidaminophilum al-2 (DSM 3953).</title>
        <authorList>
            <person name="Poehlein A."/>
            <person name="Andreesen J.R."/>
            <person name="Daniel R."/>
        </authorList>
    </citation>
    <scope>NUCLEOTIDE SEQUENCE [LARGE SCALE GENOMIC DNA]</scope>
    <source>
        <strain evidence="18 19">DSM 3953</strain>
    </source>
</reference>
<dbReference type="EMBL" id="CP007452">
    <property type="protein sequence ID" value="AHM56602.1"/>
    <property type="molecule type" value="Genomic_DNA"/>
</dbReference>
<dbReference type="NCBIfam" id="TIGR00753">
    <property type="entry name" value="undec_PP_bacA"/>
    <property type="match status" value="1"/>
</dbReference>
<feature type="transmembrane region" description="Helical" evidence="17">
    <location>
        <begin position="248"/>
        <end position="263"/>
    </location>
</feature>
<dbReference type="GO" id="GO:0005886">
    <property type="term" value="C:plasma membrane"/>
    <property type="evidence" value="ECO:0007669"/>
    <property type="project" value="UniProtKB-SubCell"/>
</dbReference>
<comment type="similarity">
    <text evidence="2 17">Belongs to the UppP family.</text>
</comment>
<dbReference type="InterPro" id="IPR003824">
    <property type="entry name" value="UppP"/>
</dbReference>
<dbReference type="GO" id="GO:0009252">
    <property type="term" value="P:peptidoglycan biosynthetic process"/>
    <property type="evidence" value="ECO:0007669"/>
    <property type="project" value="UniProtKB-KW"/>
</dbReference>
<gene>
    <name evidence="18" type="primary">uppP1</name>
    <name evidence="17" type="synonym">uppP</name>
    <name evidence="18" type="ORF">EAL2_c13070</name>
</gene>
<evidence type="ECO:0000256" key="8">
    <source>
        <dbReference type="ARBA" id="ARBA00022960"/>
    </source>
</evidence>
<feature type="transmembrane region" description="Helical" evidence="17">
    <location>
        <begin position="83"/>
        <end position="104"/>
    </location>
</feature>
<name>W8TK75_PEPAC</name>
<evidence type="ECO:0000313" key="18">
    <source>
        <dbReference type="EMBL" id="AHM56602.1"/>
    </source>
</evidence>
<dbReference type="Proteomes" id="UP000019591">
    <property type="component" value="Chromosome"/>
</dbReference>
<accession>W8TK75</accession>
<dbReference type="PANTHER" id="PTHR30622:SF3">
    <property type="entry name" value="UNDECAPRENYL-DIPHOSPHATASE"/>
    <property type="match status" value="1"/>
</dbReference>
<evidence type="ECO:0000256" key="15">
    <source>
        <dbReference type="ARBA" id="ARBA00032932"/>
    </source>
</evidence>
<evidence type="ECO:0000256" key="1">
    <source>
        <dbReference type="ARBA" id="ARBA00004651"/>
    </source>
</evidence>
<evidence type="ECO:0000256" key="16">
    <source>
        <dbReference type="ARBA" id="ARBA00047594"/>
    </source>
</evidence>
<evidence type="ECO:0000256" key="11">
    <source>
        <dbReference type="ARBA" id="ARBA00023136"/>
    </source>
</evidence>
<organism evidence="18 19">
    <name type="scientific">Peptoclostridium acidaminophilum DSM 3953</name>
    <dbReference type="NCBI Taxonomy" id="1286171"/>
    <lineage>
        <taxon>Bacteria</taxon>
        <taxon>Bacillati</taxon>
        <taxon>Bacillota</taxon>
        <taxon>Clostridia</taxon>
        <taxon>Peptostreptococcales</taxon>
        <taxon>Peptoclostridiaceae</taxon>
        <taxon>Peptoclostridium</taxon>
    </lineage>
</organism>
<feature type="transmembrane region" description="Helical" evidence="17">
    <location>
        <begin position="44"/>
        <end position="62"/>
    </location>
</feature>
<comment type="miscellaneous">
    <text evidence="17">Bacitracin is thought to be involved in the inhibition of peptidoglycan synthesis by sequestering undecaprenyl diphosphate, thereby reducing the pool of lipid carrier available.</text>
</comment>
<dbReference type="AlphaFoldDB" id="W8TK75"/>
<evidence type="ECO:0000256" key="9">
    <source>
        <dbReference type="ARBA" id="ARBA00022984"/>
    </source>
</evidence>
<evidence type="ECO:0000256" key="3">
    <source>
        <dbReference type="ARBA" id="ARBA00012374"/>
    </source>
</evidence>
<dbReference type="PATRIC" id="fig|1286171.3.peg.1256"/>
<dbReference type="GO" id="GO:0008360">
    <property type="term" value="P:regulation of cell shape"/>
    <property type="evidence" value="ECO:0007669"/>
    <property type="project" value="UniProtKB-KW"/>
</dbReference>
<keyword evidence="9 17" id="KW-0573">Peptidoglycan synthesis</keyword>
<comment type="subcellular location">
    <subcellularLocation>
        <location evidence="1 17">Cell membrane</location>
        <topology evidence="1 17">Multi-pass membrane protein</topology>
    </subcellularLocation>
</comment>
<dbReference type="STRING" id="1286171.EAL2_c13070"/>
<comment type="function">
    <text evidence="17">Catalyzes the dephosphorylation of undecaprenyl diphosphate (UPP). Confers resistance to bacitracin.</text>
</comment>
<feature type="transmembrane region" description="Helical" evidence="17">
    <location>
        <begin position="216"/>
        <end position="241"/>
    </location>
</feature>
<keyword evidence="13 17" id="KW-0961">Cell wall biogenesis/degradation</keyword>
<dbReference type="NCBIfam" id="NF001391">
    <property type="entry name" value="PRK00281.1-5"/>
    <property type="match status" value="1"/>
</dbReference>
<comment type="catalytic activity">
    <reaction evidence="16 17">
        <text>di-trans,octa-cis-undecaprenyl diphosphate + H2O = di-trans,octa-cis-undecaprenyl phosphate + phosphate + H(+)</text>
        <dbReference type="Rhea" id="RHEA:28094"/>
        <dbReference type="ChEBI" id="CHEBI:15377"/>
        <dbReference type="ChEBI" id="CHEBI:15378"/>
        <dbReference type="ChEBI" id="CHEBI:43474"/>
        <dbReference type="ChEBI" id="CHEBI:58405"/>
        <dbReference type="ChEBI" id="CHEBI:60392"/>
        <dbReference type="EC" id="3.6.1.27"/>
    </reaction>
</comment>
<protein>
    <recommendedName>
        <fullName evidence="4 17">Undecaprenyl-diphosphatase</fullName>
        <ecNumber evidence="3 17">3.6.1.27</ecNumber>
    </recommendedName>
    <alternativeName>
        <fullName evidence="15 17">Bacitracin resistance protein</fullName>
    </alternativeName>
    <alternativeName>
        <fullName evidence="14 17">Undecaprenyl pyrophosphate phosphatase</fullName>
    </alternativeName>
</protein>
<evidence type="ECO:0000256" key="12">
    <source>
        <dbReference type="ARBA" id="ARBA00023251"/>
    </source>
</evidence>
<evidence type="ECO:0000256" key="6">
    <source>
        <dbReference type="ARBA" id="ARBA00022692"/>
    </source>
</evidence>
<dbReference type="Pfam" id="PF02673">
    <property type="entry name" value="BacA"/>
    <property type="match status" value="1"/>
</dbReference>
<dbReference type="EC" id="3.6.1.27" evidence="3 17"/>
<evidence type="ECO:0000313" key="19">
    <source>
        <dbReference type="Proteomes" id="UP000019591"/>
    </source>
</evidence>
<dbReference type="HAMAP" id="MF_01006">
    <property type="entry name" value="Undec_diphosphatase"/>
    <property type="match status" value="1"/>
</dbReference>
<dbReference type="NCBIfam" id="NF001389">
    <property type="entry name" value="PRK00281.1-2"/>
    <property type="match status" value="1"/>
</dbReference>
<keyword evidence="8 17" id="KW-0133">Cell shape</keyword>
<feature type="transmembrane region" description="Helical" evidence="17">
    <location>
        <begin position="184"/>
        <end position="204"/>
    </location>
</feature>
<dbReference type="KEGG" id="eac:EAL2_c13070"/>
<evidence type="ECO:0000256" key="14">
    <source>
        <dbReference type="ARBA" id="ARBA00032707"/>
    </source>
</evidence>
<proteinExistence type="inferred from homology"/>
<keyword evidence="10 17" id="KW-1133">Transmembrane helix</keyword>
<dbReference type="PANTHER" id="PTHR30622">
    <property type="entry name" value="UNDECAPRENYL-DIPHOSPHATASE"/>
    <property type="match status" value="1"/>
</dbReference>
<keyword evidence="7 17" id="KW-0378">Hydrolase</keyword>
<evidence type="ECO:0000256" key="4">
    <source>
        <dbReference type="ARBA" id="ARBA00021581"/>
    </source>
</evidence>
<evidence type="ECO:0000256" key="17">
    <source>
        <dbReference type="HAMAP-Rule" id="MF_01006"/>
    </source>
</evidence>
<evidence type="ECO:0000256" key="5">
    <source>
        <dbReference type="ARBA" id="ARBA00022475"/>
    </source>
</evidence>
<evidence type="ECO:0000256" key="2">
    <source>
        <dbReference type="ARBA" id="ARBA00010621"/>
    </source>
</evidence>
<dbReference type="RefSeq" id="WP_025435590.1">
    <property type="nucleotide sequence ID" value="NZ_CP007452.1"/>
</dbReference>
<dbReference type="GO" id="GO:0050380">
    <property type="term" value="F:undecaprenyl-diphosphatase activity"/>
    <property type="evidence" value="ECO:0007669"/>
    <property type="project" value="UniProtKB-UniRule"/>
</dbReference>
<dbReference type="HOGENOM" id="CLU_060296_2_0_9"/>
<evidence type="ECO:0000256" key="13">
    <source>
        <dbReference type="ARBA" id="ARBA00023316"/>
    </source>
</evidence>
<dbReference type="GO" id="GO:0046677">
    <property type="term" value="P:response to antibiotic"/>
    <property type="evidence" value="ECO:0007669"/>
    <property type="project" value="UniProtKB-UniRule"/>
</dbReference>